<dbReference type="Gene3D" id="2.60.40.1080">
    <property type="match status" value="1"/>
</dbReference>
<evidence type="ECO:0000313" key="3">
    <source>
        <dbReference type="Proteomes" id="UP001139347"/>
    </source>
</evidence>
<evidence type="ECO:0000313" key="2">
    <source>
        <dbReference type="EMBL" id="MCJ8014729.1"/>
    </source>
</evidence>
<gene>
    <name evidence="2" type="ORF">MUG84_23900</name>
</gene>
<dbReference type="CDD" id="cd00063">
    <property type="entry name" value="FN3"/>
    <property type="match status" value="1"/>
</dbReference>
<dbReference type="InterPro" id="IPR008928">
    <property type="entry name" value="6-hairpin_glycosidase_sf"/>
</dbReference>
<dbReference type="AlphaFoldDB" id="A0A9X2B4K3"/>
<dbReference type="Pfam" id="PF02368">
    <property type="entry name" value="Big_2"/>
    <property type="match status" value="1"/>
</dbReference>
<dbReference type="SUPFAM" id="SSF49265">
    <property type="entry name" value="Fibronectin type III"/>
    <property type="match status" value="1"/>
</dbReference>
<name>A0A9X2B4K3_9BACL</name>
<feature type="domain" description="Fibronectin type-III" evidence="1">
    <location>
        <begin position="675"/>
        <end position="764"/>
    </location>
</feature>
<accession>A0A9X2B4K3</accession>
<dbReference type="InterPro" id="IPR003343">
    <property type="entry name" value="Big_2"/>
</dbReference>
<dbReference type="Proteomes" id="UP001139347">
    <property type="component" value="Unassembled WGS sequence"/>
</dbReference>
<proteinExistence type="predicted"/>
<dbReference type="Gene3D" id="1.50.10.10">
    <property type="match status" value="1"/>
</dbReference>
<comment type="caution">
    <text evidence="2">The sequence shown here is derived from an EMBL/GenBank/DDBJ whole genome shotgun (WGS) entry which is preliminary data.</text>
</comment>
<dbReference type="SMART" id="SM00060">
    <property type="entry name" value="FN3"/>
    <property type="match status" value="1"/>
</dbReference>
<dbReference type="Gene3D" id="2.60.40.10">
    <property type="entry name" value="Immunoglobulins"/>
    <property type="match status" value="1"/>
</dbReference>
<dbReference type="InterPro" id="IPR003961">
    <property type="entry name" value="FN3_dom"/>
</dbReference>
<dbReference type="SMART" id="SM00635">
    <property type="entry name" value="BID_2"/>
    <property type="match status" value="1"/>
</dbReference>
<organism evidence="2 3">
    <name type="scientific">Paenibacillus mangrovi</name>
    <dbReference type="NCBI Taxonomy" id="2931978"/>
    <lineage>
        <taxon>Bacteria</taxon>
        <taxon>Bacillati</taxon>
        <taxon>Bacillota</taxon>
        <taxon>Bacilli</taxon>
        <taxon>Bacillales</taxon>
        <taxon>Paenibacillaceae</taxon>
        <taxon>Paenibacillus</taxon>
    </lineage>
</organism>
<dbReference type="RefSeq" id="WP_244729934.1">
    <property type="nucleotide sequence ID" value="NZ_JALIRP010000014.1"/>
</dbReference>
<protein>
    <submittedName>
        <fullName evidence="2">Ig-like domain-containing protein</fullName>
    </submittedName>
</protein>
<evidence type="ECO:0000259" key="1">
    <source>
        <dbReference type="PROSITE" id="PS50853"/>
    </source>
</evidence>
<dbReference type="SUPFAM" id="SSF48208">
    <property type="entry name" value="Six-hairpin glycosidases"/>
    <property type="match status" value="1"/>
</dbReference>
<dbReference type="PROSITE" id="PS50853">
    <property type="entry name" value="FN3"/>
    <property type="match status" value="1"/>
</dbReference>
<reference evidence="2" key="1">
    <citation type="submission" date="2022-04" db="EMBL/GenBank/DDBJ databases">
        <title>Paenibacillus mangrovi sp. nov., a novel endophytic bacterium isolated from bark of Kandelia candel.</title>
        <authorList>
            <person name="Tuo L."/>
        </authorList>
    </citation>
    <scope>NUCLEOTIDE SEQUENCE</scope>
    <source>
        <strain evidence="2">KQZ6P-2</strain>
    </source>
</reference>
<dbReference type="InterPro" id="IPR036116">
    <property type="entry name" value="FN3_sf"/>
</dbReference>
<dbReference type="SUPFAM" id="SSF49373">
    <property type="entry name" value="Invasin/intimin cell-adhesion fragments"/>
    <property type="match status" value="1"/>
</dbReference>
<dbReference type="InterPro" id="IPR012341">
    <property type="entry name" value="6hp_glycosidase-like_sf"/>
</dbReference>
<sequence length="1152" mass="127347">MVAHAVNSKVSAMIVLLLLIGYLTPVGAPLKAQAAPGYQQYPDMNGVFGWDGDKDAPIAYIDGSFKIRDGKNITVTFGIHDGEPVKWYNDESYLPNLVSEFEKNDLSVKIMNFGDKVTLNGKDYVIAYSRVSITNPTSENKELSPTPSPQLITLNSPNKQVKPKETVHYDYAIAVDRFGHKYDWPSNEDIKNAGSWDDHYAHMKDYWEKRVSAIAQIESLPDPRLIDAYKAGFIYTHIIKDGYELHVGENGYDEMWDHDTIGILSTLFTIGDFTDAQQFLSTLPAQLQYDDAKWKYSWPWALYLVRTGDKEFVKKNFSEIKKNTHFIESDRTGPDGIMKETMAIDSRGYWTIDNWAGLMGLLSYKYICEQLGEKAEEKWAEDLYDDFLDTVNKKLSETIVKYDLDYIPISMVEPNDANRAREPRDGNWASMFLFGRWAWDGYLFGGKQEGIMLDWIDKTYDYGFSRLKGLLPPHNFGGYPHGIFSSSYNAGYGSAGLRGEKYRSEGIKAYQFMIDQTMSAPYSWWEGISYPDPNQIWDIPHTPGGGGSSPHMWGQSTATKVLFDSLIAEKIDGNVIIGRGVPEEWLVHSAAPIEISNYPISDKRRMGYKIESTGKEVTLTLTGDSPSGEVWFNLPFFKNNIESANAGTVDNDAGLITLPSGTTSVTVKLKKAAQSIQAPKLTKAEASANTANLEWTSVDQADGYTVKYGTRPGEYPHEIDAKTATTITVDGLEPMQDYYFIVTARKAGKESEYSNFLGIRTDLPLPVEGGLLDGSQQSPSGQLSVNLTEEGKLDWIHAGGIGINNEIRFNRKSNGNEQIKYSVKGSSSASAFGDSRVVTSWTDGVPGEKAVNNTTGLFYSGIGNGWQLVVPAGTTEKTLKIYTSVWNSKAKLEAYLSDNSAVLYSDVNERAGDSSYKVYTLKFKAKSEGQTLTVKNISQSANGNVTFIAATLSGASDQEVKVTGIRLSDQEVTLKKGESYQVQAYVQPAEATNKEVTWQSDNPQVVTVTNGVLEGKTSGSALVTATTKDGGFSERVRVTVTDEEQQEGLTIHTSFNMDALEGGKLLAAEVKIKNGLQHPEQVLVIAALYDGNGKMVSISYVSRNIAAGETDTLIPGIKLPQQINNHKVKVMVWDGKNMNATKMQPLADVAIK</sequence>
<dbReference type="InterPro" id="IPR013783">
    <property type="entry name" value="Ig-like_fold"/>
</dbReference>
<dbReference type="InterPro" id="IPR008964">
    <property type="entry name" value="Invasin/intimin_cell_adhesion"/>
</dbReference>
<dbReference type="Pfam" id="PF00041">
    <property type="entry name" value="fn3"/>
    <property type="match status" value="1"/>
</dbReference>
<dbReference type="EMBL" id="JALIRP010000014">
    <property type="protein sequence ID" value="MCJ8014729.1"/>
    <property type="molecule type" value="Genomic_DNA"/>
</dbReference>
<dbReference type="GO" id="GO:0005975">
    <property type="term" value="P:carbohydrate metabolic process"/>
    <property type="evidence" value="ECO:0007669"/>
    <property type="project" value="InterPro"/>
</dbReference>
<keyword evidence="3" id="KW-1185">Reference proteome</keyword>